<dbReference type="EMBL" id="GGEC01007199">
    <property type="protein sequence ID" value="MBW87682.1"/>
    <property type="molecule type" value="Transcribed_RNA"/>
</dbReference>
<accession>A0A2P2J2K0</accession>
<keyword evidence="1" id="KW-0472">Membrane</keyword>
<dbReference type="AlphaFoldDB" id="A0A2P2J2K0"/>
<evidence type="ECO:0000256" key="1">
    <source>
        <dbReference type="SAM" id="Phobius"/>
    </source>
</evidence>
<protein>
    <submittedName>
        <fullName evidence="2">V-type proton ATPase subunit E</fullName>
    </submittedName>
</protein>
<sequence>MVISTYAQKLLGCCLHHRIHHIILGLKNFDPRSIKLHGVLNLLSNIELLLFLLILLPDLLLLHL</sequence>
<reference evidence="2" key="1">
    <citation type="submission" date="2018-02" db="EMBL/GenBank/DDBJ databases">
        <title>Rhizophora mucronata_Transcriptome.</title>
        <authorList>
            <person name="Meera S.P."/>
            <person name="Sreeshan A."/>
            <person name="Augustine A."/>
        </authorList>
    </citation>
    <scope>NUCLEOTIDE SEQUENCE</scope>
    <source>
        <tissue evidence="2">Leaf</tissue>
    </source>
</reference>
<proteinExistence type="predicted"/>
<name>A0A2P2J2K0_RHIMU</name>
<keyword evidence="1" id="KW-0812">Transmembrane</keyword>
<feature type="transmembrane region" description="Helical" evidence="1">
    <location>
        <begin position="42"/>
        <end position="62"/>
    </location>
</feature>
<organism evidence="2">
    <name type="scientific">Rhizophora mucronata</name>
    <name type="common">Asiatic mangrove</name>
    <dbReference type="NCBI Taxonomy" id="61149"/>
    <lineage>
        <taxon>Eukaryota</taxon>
        <taxon>Viridiplantae</taxon>
        <taxon>Streptophyta</taxon>
        <taxon>Embryophyta</taxon>
        <taxon>Tracheophyta</taxon>
        <taxon>Spermatophyta</taxon>
        <taxon>Magnoliopsida</taxon>
        <taxon>eudicotyledons</taxon>
        <taxon>Gunneridae</taxon>
        <taxon>Pentapetalae</taxon>
        <taxon>rosids</taxon>
        <taxon>fabids</taxon>
        <taxon>Malpighiales</taxon>
        <taxon>Rhizophoraceae</taxon>
        <taxon>Rhizophora</taxon>
    </lineage>
</organism>
<keyword evidence="1" id="KW-1133">Transmembrane helix</keyword>
<evidence type="ECO:0000313" key="2">
    <source>
        <dbReference type="EMBL" id="MBW87682.1"/>
    </source>
</evidence>